<dbReference type="AlphaFoldDB" id="X1RSH9"/>
<dbReference type="EMBL" id="BARW01012392">
    <property type="protein sequence ID" value="GAI83692.1"/>
    <property type="molecule type" value="Genomic_DNA"/>
</dbReference>
<feature type="non-terminal residue" evidence="2">
    <location>
        <position position="61"/>
    </location>
</feature>
<keyword evidence="1" id="KW-1133">Transmembrane helix</keyword>
<evidence type="ECO:0000313" key="2">
    <source>
        <dbReference type="EMBL" id="GAI83692.1"/>
    </source>
</evidence>
<gene>
    <name evidence="2" type="ORF">S12H4_23361</name>
</gene>
<accession>X1RSH9</accession>
<keyword evidence="1" id="KW-0812">Transmembrane</keyword>
<feature type="transmembrane region" description="Helical" evidence="1">
    <location>
        <begin position="6"/>
        <end position="25"/>
    </location>
</feature>
<evidence type="ECO:0000256" key="1">
    <source>
        <dbReference type="SAM" id="Phobius"/>
    </source>
</evidence>
<organism evidence="2">
    <name type="scientific">marine sediment metagenome</name>
    <dbReference type="NCBI Taxonomy" id="412755"/>
    <lineage>
        <taxon>unclassified sequences</taxon>
        <taxon>metagenomes</taxon>
        <taxon>ecological metagenomes</taxon>
    </lineage>
</organism>
<protein>
    <submittedName>
        <fullName evidence="2">Uncharacterized protein</fullName>
    </submittedName>
</protein>
<sequence>MGIKEILGYICLAVAVISFVTMYLLPRGKRNPTRAKGEERLIRIEERTGLMIPLQLILIGA</sequence>
<reference evidence="2" key="1">
    <citation type="journal article" date="2014" name="Front. Microbiol.">
        <title>High frequency of phylogenetically diverse reductive dehalogenase-homologous genes in deep subseafloor sedimentary metagenomes.</title>
        <authorList>
            <person name="Kawai M."/>
            <person name="Futagami T."/>
            <person name="Toyoda A."/>
            <person name="Takaki Y."/>
            <person name="Nishi S."/>
            <person name="Hori S."/>
            <person name="Arai W."/>
            <person name="Tsubouchi T."/>
            <person name="Morono Y."/>
            <person name="Uchiyama I."/>
            <person name="Ito T."/>
            <person name="Fujiyama A."/>
            <person name="Inagaki F."/>
            <person name="Takami H."/>
        </authorList>
    </citation>
    <scope>NUCLEOTIDE SEQUENCE</scope>
    <source>
        <strain evidence="2">Expedition CK06-06</strain>
    </source>
</reference>
<keyword evidence="1" id="KW-0472">Membrane</keyword>
<name>X1RSH9_9ZZZZ</name>
<comment type="caution">
    <text evidence="2">The sequence shown here is derived from an EMBL/GenBank/DDBJ whole genome shotgun (WGS) entry which is preliminary data.</text>
</comment>
<proteinExistence type="predicted"/>